<evidence type="ECO:0000256" key="2">
    <source>
        <dbReference type="ARBA" id="ARBA00022763"/>
    </source>
</evidence>
<protein>
    <recommendedName>
        <fullName evidence="7">Tower domain-containing protein</fullName>
    </recommendedName>
</protein>
<name>A0AA39DR81_VITRO</name>
<dbReference type="SMART" id="SM01341">
    <property type="entry name" value="Tower"/>
    <property type="match status" value="1"/>
</dbReference>
<dbReference type="Gene3D" id="2.40.50.140">
    <property type="entry name" value="Nucleic acid-binding proteins"/>
    <property type="match status" value="3"/>
</dbReference>
<dbReference type="GO" id="GO:0003677">
    <property type="term" value="F:DNA binding"/>
    <property type="evidence" value="ECO:0007669"/>
    <property type="project" value="UniProtKB-KW"/>
</dbReference>
<dbReference type="InterPro" id="IPR015205">
    <property type="entry name" value="Tower_dom"/>
</dbReference>
<keyword evidence="4" id="KW-0233">DNA recombination</keyword>
<dbReference type="InterPro" id="IPR015187">
    <property type="entry name" value="BRCA2_OB_1"/>
</dbReference>
<dbReference type="SUPFAM" id="SSF81872">
    <property type="entry name" value="BRCA2 helical domain"/>
    <property type="match status" value="1"/>
</dbReference>
<evidence type="ECO:0000256" key="1">
    <source>
        <dbReference type="ARBA" id="ARBA00022737"/>
    </source>
</evidence>
<proteinExistence type="predicted"/>
<reference evidence="8 9" key="1">
    <citation type="journal article" date="2023" name="BMC Biotechnol.">
        <title>Vitis rotundifolia cv Carlos genome sequencing.</title>
        <authorList>
            <person name="Huff M."/>
            <person name="Hulse-Kemp A."/>
            <person name="Scheffler B."/>
            <person name="Youngblood R."/>
            <person name="Simpson S."/>
            <person name="Babiker E."/>
            <person name="Staton M."/>
        </authorList>
    </citation>
    <scope>NUCLEOTIDE SEQUENCE [LARGE SCALE GENOMIC DNA]</scope>
    <source>
        <tissue evidence="8">Leaf</tissue>
    </source>
</reference>
<dbReference type="FunFam" id="2.40.50.140:FF:000262">
    <property type="entry name" value="Protein BREAST CANCER SUSCEPTIBILITY 2 homolog B"/>
    <property type="match status" value="1"/>
</dbReference>
<evidence type="ECO:0000256" key="6">
    <source>
        <dbReference type="SAM" id="MobiDB-lite"/>
    </source>
</evidence>
<evidence type="ECO:0000313" key="9">
    <source>
        <dbReference type="Proteomes" id="UP001168098"/>
    </source>
</evidence>
<organism evidence="8 9">
    <name type="scientific">Vitis rotundifolia</name>
    <name type="common">Muscadine grape</name>
    <dbReference type="NCBI Taxonomy" id="103349"/>
    <lineage>
        <taxon>Eukaryota</taxon>
        <taxon>Viridiplantae</taxon>
        <taxon>Streptophyta</taxon>
        <taxon>Embryophyta</taxon>
        <taxon>Tracheophyta</taxon>
        <taxon>Spermatophyta</taxon>
        <taxon>Magnoliopsida</taxon>
        <taxon>eudicotyledons</taxon>
        <taxon>Gunneridae</taxon>
        <taxon>Pentapetalae</taxon>
        <taxon>rosids</taxon>
        <taxon>Vitales</taxon>
        <taxon>Vitaceae</taxon>
        <taxon>Viteae</taxon>
        <taxon>Vitis</taxon>
    </lineage>
</organism>
<evidence type="ECO:0000256" key="3">
    <source>
        <dbReference type="ARBA" id="ARBA00023125"/>
    </source>
</evidence>
<dbReference type="PANTHER" id="PTHR11289:SF0">
    <property type="entry name" value="BREAST CANCER TYPE 2 SUSCEPTIBILITY PROTEIN"/>
    <property type="match status" value="1"/>
</dbReference>
<evidence type="ECO:0000259" key="7">
    <source>
        <dbReference type="SMART" id="SM01341"/>
    </source>
</evidence>
<gene>
    <name evidence="8" type="ORF">PVL29_009843</name>
</gene>
<keyword evidence="1" id="KW-0677">Repeat</keyword>
<evidence type="ECO:0000256" key="5">
    <source>
        <dbReference type="ARBA" id="ARBA00023204"/>
    </source>
</evidence>
<dbReference type="InterPro" id="IPR012340">
    <property type="entry name" value="NA-bd_OB-fold"/>
</dbReference>
<dbReference type="GO" id="GO:0000724">
    <property type="term" value="P:double-strand break repair via homologous recombination"/>
    <property type="evidence" value="ECO:0007669"/>
    <property type="project" value="InterPro"/>
</dbReference>
<dbReference type="AlphaFoldDB" id="A0AA39DR81"/>
<evidence type="ECO:0000313" key="8">
    <source>
        <dbReference type="EMBL" id="KAJ9694058.1"/>
    </source>
</evidence>
<dbReference type="EMBL" id="JARBHA010000008">
    <property type="protein sequence ID" value="KAJ9694058.1"/>
    <property type="molecule type" value="Genomic_DNA"/>
</dbReference>
<keyword evidence="2" id="KW-0227">DNA damage</keyword>
<evidence type="ECO:0000256" key="4">
    <source>
        <dbReference type="ARBA" id="ARBA00023172"/>
    </source>
</evidence>
<dbReference type="InterPro" id="IPR002093">
    <property type="entry name" value="BRCA2_repeat"/>
</dbReference>
<accession>A0AA39DR81</accession>
<dbReference type="InterPro" id="IPR015525">
    <property type="entry name" value="BRCA2"/>
</dbReference>
<dbReference type="PANTHER" id="PTHR11289">
    <property type="entry name" value="BREAST CANCER TYPE 2 SUSCEPTIBILITY PROTEIN BRCA2"/>
    <property type="match status" value="1"/>
</dbReference>
<dbReference type="InterPro" id="IPR015252">
    <property type="entry name" value="BRCA2_hlx"/>
</dbReference>
<dbReference type="SUPFAM" id="SSF50249">
    <property type="entry name" value="Nucleic acid-binding proteins"/>
    <property type="match status" value="3"/>
</dbReference>
<feature type="domain" description="Tower" evidence="7">
    <location>
        <begin position="746"/>
        <end position="787"/>
    </location>
</feature>
<feature type="region of interest" description="Disordered" evidence="6">
    <location>
        <begin position="280"/>
        <end position="307"/>
    </location>
</feature>
<keyword evidence="5" id="KW-0234">DNA repair</keyword>
<dbReference type="Pfam" id="PF09169">
    <property type="entry name" value="BRCA-2_helical"/>
    <property type="match status" value="1"/>
</dbReference>
<dbReference type="InterPro" id="IPR036315">
    <property type="entry name" value="BRCA2_hlx_sf"/>
</dbReference>
<dbReference type="Proteomes" id="UP001168098">
    <property type="component" value="Unassembled WGS sequence"/>
</dbReference>
<dbReference type="PROSITE" id="PS50138">
    <property type="entry name" value="BRCA2_REPEAT"/>
    <property type="match status" value="2"/>
</dbReference>
<dbReference type="Pfam" id="PF09103">
    <property type="entry name" value="BRCA-2_OB1"/>
    <property type="match status" value="1"/>
</dbReference>
<feature type="compositionally biased region" description="Basic and acidic residues" evidence="6">
    <location>
        <begin position="283"/>
        <end position="303"/>
    </location>
</feature>
<keyword evidence="9" id="KW-1185">Reference proteome</keyword>
<keyword evidence="3" id="KW-0238">DNA-binding</keyword>
<dbReference type="GO" id="GO:0006355">
    <property type="term" value="P:regulation of DNA-templated transcription"/>
    <property type="evidence" value="ECO:0007669"/>
    <property type="project" value="TreeGrafter"/>
</dbReference>
<comment type="caution">
    <text evidence="8">The sequence shown here is derived from an EMBL/GenBank/DDBJ whole genome shotgun (WGS) entry which is preliminary data.</text>
</comment>
<sequence length="1111" mass="122613">MSTWQIFSDSDNDFRWEISDGQSLTKPVEEASGAPIQPYDSTSRLPSMVDLLLQGCSKILENCGPCVESPPMFRTGLGKSVAVKQSSIAKALSVLGDDDFGAGGQDHDTDNGCGVSNSLFQTASGKMVNISSAGLVRAKTLLGLEENSNHHSCQEQITKQSVMDGLDGGQNASRLEMQEDLNSIKSEDAKPVPRPFSTSTSWRTESINEAVPNLKQSEIYNPAPNPPPIKFHTAGGRSISVSSDALQRARSLLGDPELGTSLNEGDEDDMISSFLKGSFRDASSNKENDSDTSLSHHEKEKSKHASKSFISPIRLFPNRVQSSVMPENTYSGSNLIKKYADDSKITCPQEPLSNRHCAPHTIIDNSVANGNCSINKPLGRSSGGPLVDVSNRIGTVLTNKKQTITEKRRLGRRSSISPFKRPRSSKFCPPLNSNVSFVPNGLSTLASEDTCCRKRVSTRYPFHVPRMYIKECFGVLPFKKNALEHLSDEVRWMNPDNAEKYMFPDEYGLGFIGVDDLCQRLAQSGASMQYASKEWIANHYKWIIWKLACYERCYPAKHMGRFFTMSNVLEELKYRYEREVNHGHRSAIKRILEGDASPSTMVVLCISAIHSTCDMKIGTHSVSLNGSENSDAAKVELTDGWYSIDACLDALLSKQLFAGKLFIGQKLRIWGAGLCGWVGPISPLETSKTAGLLVHINGTYRAHWADRLGFCKGVGPPLAFRCIKSHGGPVPQTLVRVTRIYPILYKERLSNGGSIIRSGRMENKMMQLYNQRCSTVVEGIISEFQRGTRDSCINNDNDSEEGAKIFEILETAAEPEVLMAEMTSEQLASFTSYQAKLEAIRQSDLQKSIEMALEGAGLSTREVTPFMRVRVVGLTCKSYEGKIRHKEGLITIWNPTEKQQFELVEGQAYAVAGLMPLNSDSETLYLQARGSTTKWNPLSPLAIEHFEPFLNPRKSVLLSNLGEIPLSSEFDIAALVVYVGEVYTAAHQKKQWVFVTDGSVSELGSEEASNSLLAISFCSPSVDDSFAPVNSNLEGSTVGFVNLIKRAKDQMNHLWVAEATENSDYFFSFDLPLCYHLKNAAASAERWAKISSLTIEKLKEKVLFIIGDCKG</sequence>
<dbReference type="CDD" id="cd04493">
    <property type="entry name" value="BRCA2DBD_OB1"/>
    <property type="match status" value="1"/>
</dbReference>
<dbReference type="SUPFAM" id="SSF81878">
    <property type="entry name" value="BRCA2 tower domain"/>
    <property type="match status" value="1"/>
</dbReference>
<dbReference type="Pfam" id="PF00634">
    <property type="entry name" value="BRCA2"/>
    <property type="match status" value="3"/>
</dbReference>